<evidence type="ECO:0000313" key="11">
    <source>
        <dbReference type="Proteomes" id="UP000220922"/>
    </source>
</evidence>
<evidence type="ECO:0000256" key="4">
    <source>
        <dbReference type="ARBA" id="ARBA00022989"/>
    </source>
</evidence>
<dbReference type="Proteomes" id="UP000220922">
    <property type="component" value="Unassembled WGS sequence"/>
</dbReference>
<keyword evidence="4 7" id="KW-1133">Transmembrane helix</keyword>
<gene>
    <name evidence="10" type="ORF">A9Q02_00760</name>
</gene>
<dbReference type="OrthoDB" id="9770036at2"/>
<comment type="similarity">
    <text evidence="6">Belongs to the ABC-4 integral membrane protein family.</text>
</comment>
<feature type="domain" description="ABC3 transporter permease C-terminal" evidence="8">
    <location>
        <begin position="295"/>
        <end position="414"/>
    </location>
</feature>
<feature type="transmembrane region" description="Helical" evidence="7">
    <location>
        <begin position="336"/>
        <end position="362"/>
    </location>
</feature>
<reference evidence="10 11" key="1">
    <citation type="submission" date="2016-05" db="EMBL/GenBank/DDBJ databases">
        <authorList>
            <person name="Lavstsen T."/>
            <person name="Jespersen J.S."/>
        </authorList>
    </citation>
    <scope>NUCLEOTIDE SEQUENCE [LARGE SCALE GENOMIC DNA]</scope>
    <source>
        <strain evidence="10 11">B7-9</strain>
    </source>
</reference>
<evidence type="ECO:0000313" key="10">
    <source>
        <dbReference type="EMBL" id="PDV99778.1"/>
    </source>
</evidence>
<evidence type="ECO:0000256" key="2">
    <source>
        <dbReference type="ARBA" id="ARBA00022475"/>
    </source>
</evidence>
<evidence type="ECO:0000259" key="8">
    <source>
        <dbReference type="Pfam" id="PF02687"/>
    </source>
</evidence>
<keyword evidence="2" id="KW-1003">Cell membrane</keyword>
<keyword evidence="11" id="KW-1185">Reference proteome</keyword>
<dbReference type="AlphaFoldDB" id="A0A2H3KNJ3"/>
<dbReference type="InterPro" id="IPR025857">
    <property type="entry name" value="MacB_PCD"/>
</dbReference>
<feature type="transmembrane region" description="Helical" evidence="7">
    <location>
        <begin position="21"/>
        <end position="41"/>
    </location>
</feature>
<name>A0A2H3KNJ3_9CHLR</name>
<sequence>MALLESFRIAWGAMLTHKLRSLLTMLGIIIGVGAVVGMLAIGEGYARYIDAEFNSLGVGTFYVNPSVDRDADDETLRPQLTAANAAALMEPGRAPAIDLVVIELNRNGVVSAGGERFLFGVKGVTPGFFTIGAQELGDGRYFTDEEDLASARVAVIGQNVATTLFGGIEGSVGQRITVNGVQFEVIGVSVAQQSQISGAFGRFSDPGEQVYLPYRTARDRLFRNDVTTRVDVSSLTVRARDVDLIDEAIRQVTEVLREEHRLTYQANDFRITNPAQLSAQFQAITVGFSAFLGTIGGISLLVGGIGIMNIMLVSVAQRTREIGLRKAVGAKRRDILLQFLIEALVLCLAGGAIGIGLGYLLSFGGTFVLYAISQDPNIRASVSLFSIILATSISASIGIFFGLFPAIRAARLDPIRALRNE</sequence>
<feature type="transmembrane region" description="Helical" evidence="7">
    <location>
        <begin position="382"/>
        <end position="407"/>
    </location>
</feature>
<evidence type="ECO:0000256" key="3">
    <source>
        <dbReference type="ARBA" id="ARBA00022692"/>
    </source>
</evidence>
<keyword evidence="5 7" id="KW-0472">Membrane</keyword>
<organism evidence="10 11">
    <name type="scientific">Candidatus Chloroploca asiatica</name>
    <dbReference type="NCBI Taxonomy" id="1506545"/>
    <lineage>
        <taxon>Bacteria</taxon>
        <taxon>Bacillati</taxon>
        <taxon>Chloroflexota</taxon>
        <taxon>Chloroflexia</taxon>
        <taxon>Chloroflexales</taxon>
        <taxon>Chloroflexineae</taxon>
        <taxon>Oscillochloridaceae</taxon>
        <taxon>Candidatus Chloroploca</taxon>
    </lineage>
</organism>
<dbReference type="PANTHER" id="PTHR30572">
    <property type="entry name" value="MEMBRANE COMPONENT OF TRANSPORTER-RELATED"/>
    <property type="match status" value="1"/>
</dbReference>
<dbReference type="InterPro" id="IPR050250">
    <property type="entry name" value="Macrolide_Exporter_MacB"/>
</dbReference>
<proteinExistence type="inferred from homology"/>
<dbReference type="Pfam" id="PF12704">
    <property type="entry name" value="MacB_PCD"/>
    <property type="match status" value="1"/>
</dbReference>
<feature type="domain" description="MacB-like periplasmic core" evidence="9">
    <location>
        <begin position="21"/>
        <end position="254"/>
    </location>
</feature>
<dbReference type="PANTHER" id="PTHR30572:SF4">
    <property type="entry name" value="ABC TRANSPORTER PERMEASE YTRF"/>
    <property type="match status" value="1"/>
</dbReference>
<dbReference type="RefSeq" id="WP_097651539.1">
    <property type="nucleotide sequence ID" value="NZ_LYXE01000063.1"/>
</dbReference>
<dbReference type="GO" id="GO:0022857">
    <property type="term" value="F:transmembrane transporter activity"/>
    <property type="evidence" value="ECO:0007669"/>
    <property type="project" value="TreeGrafter"/>
</dbReference>
<dbReference type="Pfam" id="PF02687">
    <property type="entry name" value="FtsX"/>
    <property type="match status" value="1"/>
</dbReference>
<comment type="caution">
    <text evidence="10">The sequence shown here is derived from an EMBL/GenBank/DDBJ whole genome shotgun (WGS) entry which is preliminary data.</text>
</comment>
<accession>A0A2H3KNJ3</accession>
<evidence type="ECO:0000256" key="1">
    <source>
        <dbReference type="ARBA" id="ARBA00004651"/>
    </source>
</evidence>
<evidence type="ECO:0000256" key="6">
    <source>
        <dbReference type="ARBA" id="ARBA00038076"/>
    </source>
</evidence>
<protein>
    <recommendedName>
        <fullName evidence="12">ABC transporter permease</fullName>
    </recommendedName>
</protein>
<evidence type="ECO:0000256" key="5">
    <source>
        <dbReference type="ARBA" id="ARBA00023136"/>
    </source>
</evidence>
<evidence type="ECO:0000259" key="9">
    <source>
        <dbReference type="Pfam" id="PF12704"/>
    </source>
</evidence>
<keyword evidence="3 7" id="KW-0812">Transmembrane</keyword>
<dbReference type="EMBL" id="LYXE01000063">
    <property type="protein sequence ID" value="PDV99778.1"/>
    <property type="molecule type" value="Genomic_DNA"/>
</dbReference>
<evidence type="ECO:0008006" key="12">
    <source>
        <dbReference type="Google" id="ProtNLM"/>
    </source>
</evidence>
<dbReference type="InterPro" id="IPR003838">
    <property type="entry name" value="ABC3_permease_C"/>
</dbReference>
<evidence type="ECO:0000256" key="7">
    <source>
        <dbReference type="SAM" id="Phobius"/>
    </source>
</evidence>
<feature type="transmembrane region" description="Helical" evidence="7">
    <location>
        <begin position="290"/>
        <end position="315"/>
    </location>
</feature>
<comment type="subcellular location">
    <subcellularLocation>
        <location evidence="1">Cell membrane</location>
        <topology evidence="1">Multi-pass membrane protein</topology>
    </subcellularLocation>
</comment>
<dbReference type="GO" id="GO:0005886">
    <property type="term" value="C:plasma membrane"/>
    <property type="evidence" value="ECO:0007669"/>
    <property type="project" value="UniProtKB-SubCell"/>
</dbReference>